<feature type="binding site" evidence="13">
    <location>
        <position position="224"/>
    </location>
    <ligand>
        <name>Mg(2+)</name>
        <dbReference type="ChEBI" id="CHEBI:18420"/>
    </ligand>
</feature>
<comment type="pathway">
    <text evidence="3">Amino-acid degradation; L-phenylalanine degradation; acetoacetate and fumarate from L-phenylalanine: step 6/6.</text>
</comment>
<feature type="binding site" evidence="12">
    <location>
        <position position="235"/>
    </location>
    <ligand>
        <name>substrate</name>
    </ligand>
</feature>
<dbReference type="GO" id="GO:0006559">
    <property type="term" value="P:L-phenylalanine catabolic process"/>
    <property type="evidence" value="ECO:0007669"/>
    <property type="project" value="UniProtKB-UniPathway"/>
</dbReference>
<evidence type="ECO:0000256" key="6">
    <source>
        <dbReference type="ARBA" id="ARBA00022801"/>
    </source>
</evidence>
<evidence type="ECO:0000256" key="1">
    <source>
        <dbReference type="ARBA" id="ARBA00001913"/>
    </source>
</evidence>
<keyword evidence="5 13" id="KW-0479">Metal-binding</keyword>
<dbReference type="InterPro" id="IPR005959">
    <property type="entry name" value="Fumarylacetoacetase"/>
</dbReference>
<dbReference type="GO" id="GO:1902000">
    <property type="term" value="P:homogentisate catabolic process"/>
    <property type="evidence" value="ECO:0007669"/>
    <property type="project" value="TreeGrafter"/>
</dbReference>
<feature type="domain" description="Fumarylacetoacetase N-terminal" evidence="15">
    <location>
        <begin position="18"/>
        <end position="111"/>
    </location>
</feature>
<organism evidence="16 17">
    <name type="scientific">Allokutzneria albata</name>
    <name type="common">Kibdelosporangium albatum</name>
    <dbReference type="NCBI Taxonomy" id="211114"/>
    <lineage>
        <taxon>Bacteria</taxon>
        <taxon>Bacillati</taxon>
        <taxon>Actinomycetota</taxon>
        <taxon>Actinomycetes</taxon>
        <taxon>Pseudonocardiales</taxon>
        <taxon>Pseudonocardiaceae</taxon>
        <taxon>Allokutzneria</taxon>
    </lineage>
</organism>
<dbReference type="InterPro" id="IPR036462">
    <property type="entry name" value="Fumarylacetoacetase_N_sf"/>
</dbReference>
<dbReference type="PANTHER" id="PTHR43069">
    <property type="entry name" value="FUMARYLACETOACETASE"/>
    <property type="match status" value="1"/>
</dbReference>
<comment type="cofactor">
    <cofactor evidence="2 13">
        <name>Mg(2+)</name>
        <dbReference type="ChEBI" id="CHEBI:18420"/>
    </cofactor>
</comment>
<dbReference type="PANTHER" id="PTHR43069:SF2">
    <property type="entry name" value="FUMARYLACETOACETASE"/>
    <property type="match status" value="1"/>
</dbReference>
<dbReference type="GO" id="GO:0006572">
    <property type="term" value="P:L-tyrosine catabolic process"/>
    <property type="evidence" value="ECO:0007669"/>
    <property type="project" value="UniProtKB-KW"/>
</dbReference>
<dbReference type="FunFam" id="3.90.850.10:FF:000011">
    <property type="entry name" value="Fumarylacetoacetase"/>
    <property type="match status" value="1"/>
</dbReference>
<dbReference type="GO" id="GO:0046872">
    <property type="term" value="F:metal ion binding"/>
    <property type="evidence" value="ECO:0007669"/>
    <property type="project" value="UniProtKB-KW"/>
</dbReference>
<dbReference type="EC" id="3.7.1.2" evidence="4"/>
<evidence type="ECO:0000256" key="10">
    <source>
        <dbReference type="ARBA" id="ARBA00023232"/>
    </source>
</evidence>
<dbReference type="Pfam" id="PF01557">
    <property type="entry name" value="FAA_hydrolase"/>
    <property type="match status" value="1"/>
</dbReference>
<feature type="binding site" evidence="13">
    <location>
        <position position="192"/>
    </location>
    <ligand>
        <name>Ca(2+)</name>
        <dbReference type="ChEBI" id="CHEBI:29108"/>
    </ligand>
</feature>
<feature type="domain" description="Fumarylacetoacetase-like C-terminal" evidence="14">
    <location>
        <begin position="118"/>
        <end position="380"/>
    </location>
</feature>
<evidence type="ECO:0000313" key="16">
    <source>
        <dbReference type="EMBL" id="SDN28898.1"/>
    </source>
</evidence>
<evidence type="ECO:0000256" key="11">
    <source>
        <dbReference type="PIRSR" id="PIRSR605959-1"/>
    </source>
</evidence>
<dbReference type="STRING" id="211114.SAMN04489726_5896"/>
<feature type="binding site" evidence="13">
    <location>
        <position position="248"/>
    </location>
    <ligand>
        <name>Mg(2+)</name>
        <dbReference type="ChEBI" id="CHEBI:18420"/>
    </ligand>
</feature>
<reference evidence="16 17" key="1">
    <citation type="submission" date="2016-10" db="EMBL/GenBank/DDBJ databases">
        <authorList>
            <person name="de Groot N.N."/>
        </authorList>
    </citation>
    <scope>NUCLEOTIDE SEQUENCE [LARGE SCALE GENOMIC DNA]</scope>
    <source>
        <strain evidence="16 17">DSM 44149</strain>
    </source>
</reference>
<evidence type="ECO:0000256" key="9">
    <source>
        <dbReference type="ARBA" id="ARBA00022878"/>
    </source>
</evidence>
<keyword evidence="10" id="KW-0585">Phenylalanine catabolism</keyword>
<keyword evidence="17" id="KW-1185">Reference proteome</keyword>
<comment type="cofactor">
    <cofactor evidence="1 13">
        <name>Ca(2+)</name>
        <dbReference type="ChEBI" id="CHEBI:29108"/>
    </cofactor>
</comment>
<dbReference type="GO" id="GO:0004334">
    <property type="term" value="F:fumarylacetoacetase activity"/>
    <property type="evidence" value="ECO:0007669"/>
    <property type="project" value="UniProtKB-EC"/>
</dbReference>
<evidence type="ECO:0000256" key="8">
    <source>
        <dbReference type="ARBA" id="ARBA00022842"/>
    </source>
</evidence>
<sequence>MSWIEDPAFGADQPFGPQTLPYGVIESAEVDGGPALAVRVGDHALPLRPIAGSFGDRLRELVATGSLDAVLAAGRPVWSELRARLTELVTAGSAPRGARLVPVGEVTNRLPFTVADYVDFYSSRHHAENVGRMFRPDSAPLLPNWTHLPVGYHGRAGTVVVSGTDVVRPNGQRKGPDDPAPAFGPSTRLDIEAEVGFVCGGPVTSRVSVQKATEHIFGVALVNDWSARDLQAWEYVPLGPFLAKSFLTSVGAWITPLDALSQARVAPPPMGNELHDYLVEDRPLGLDIRLEVRWNGTLVSRPPFASMAWTCAQQLAHMTVNGATVRPGDLFASGTVSGPEKQERGSFLELSWGGKEPVVLDDGAERTFLEDGDTVVITATAPGPDGSVVGFAEVSGTVLPAPAD</sequence>
<dbReference type="Pfam" id="PF09298">
    <property type="entry name" value="FAA_hydrolase_N"/>
    <property type="match status" value="1"/>
</dbReference>
<keyword evidence="9" id="KW-0828">Tyrosine catabolism</keyword>
<feature type="binding site" evidence="13">
    <location>
        <position position="119"/>
    </location>
    <ligand>
        <name>Ca(2+)</name>
        <dbReference type="ChEBI" id="CHEBI:29108"/>
    </ligand>
</feature>
<protein>
    <recommendedName>
        <fullName evidence="4">fumarylacetoacetase</fullName>
        <ecNumber evidence="4">3.7.1.2</ecNumber>
    </recommendedName>
</protein>
<evidence type="ECO:0000256" key="4">
    <source>
        <dbReference type="ARBA" id="ARBA00012094"/>
    </source>
</evidence>
<accession>A0A1H0A5P6</accession>
<dbReference type="SUPFAM" id="SSF56529">
    <property type="entry name" value="FAH"/>
    <property type="match status" value="1"/>
</dbReference>
<feature type="binding site" evidence="12">
    <location>
        <position position="121"/>
    </location>
    <ligand>
        <name>substrate</name>
    </ligand>
</feature>
<dbReference type="UniPathway" id="UPA00139">
    <property type="reaction ID" value="UER00341"/>
</dbReference>
<evidence type="ECO:0000256" key="5">
    <source>
        <dbReference type="ARBA" id="ARBA00022723"/>
    </source>
</evidence>
<dbReference type="InterPro" id="IPR036663">
    <property type="entry name" value="Fumarylacetoacetase_C_sf"/>
</dbReference>
<keyword evidence="7 13" id="KW-0106">Calcium</keyword>
<evidence type="ECO:0000259" key="14">
    <source>
        <dbReference type="Pfam" id="PF01557"/>
    </source>
</evidence>
<feature type="binding site" evidence="12">
    <location>
        <position position="335"/>
    </location>
    <ligand>
        <name>substrate</name>
    </ligand>
</feature>
<feature type="binding site" evidence="13">
    <location>
        <position position="224"/>
    </location>
    <ligand>
        <name>Ca(2+)</name>
        <dbReference type="ChEBI" id="CHEBI:29108"/>
    </ligand>
</feature>
<name>A0A1H0A5P6_ALLAB</name>
<dbReference type="EMBL" id="LT629701">
    <property type="protein sequence ID" value="SDN28898.1"/>
    <property type="molecule type" value="Genomic_DNA"/>
</dbReference>
<feature type="binding site" evidence="12">
    <location>
        <position position="135"/>
    </location>
    <ligand>
        <name>substrate</name>
    </ligand>
</feature>
<dbReference type="Proteomes" id="UP000183376">
    <property type="component" value="Chromosome I"/>
</dbReference>
<dbReference type="Gene3D" id="3.90.850.10">
    <property type="entry name" value="Fumarylacetoacetase-like, C-terminal domain"/>
    <property type="match status" value="1"/>
</dbReference>
<feature type="binding site" evidence="13">
    <location>
        <position position="194"/>
    </location>
    <ligand>
        <name>Ca(2+)</name>
        <dbReference type="ChEBI" id="CHEBI:29108"/>
    </ligand>
</feature>
<gene>
    <name evidence="16" type="ORF">SAMN04489726_5896</name>
</gene>
<evidence type="ECO:0000256" key="7">
    <source>
        <dbReference type="ARBA" id="ARBA00022837"/>
    </source>
</evidence>
<dbReference type="InterPro" id="IPR015377">
    <property type="entry name" value="Fumarylacetoacetase_N"/>
</dbReference>
<proteinExistence type="predicted"/>
<keyword evidence="8 13" id="KW-0460">Magnesium</keyword>
<feature type="binding site" evidence="12">
    <location>
        <position position="231"/>
    </location>
    <ligand>
        <name>substrate</name>
    </ligand>
</feature>
<dbReference type="SUPFAM" id="SSF63433">
    <property type="entry name" value="Fumarylacetoacetate hydrolase, FAH, N-terminal domain"/>
    <property type="match status" value="1"/>
</dbReference>
<dbReference type="AlphaFoldDB" id="A0A1H0A5P6"/>
<feature type="active site" description="Proton acceptor" evidence="11">
    <location>
        <position position="126"/>
    </location>
</feature>
<dbReference type="InterPro" id="IPR011234">
    <property type="entry name" value="Fumarylacetoacetase-like_C"/>
</dbReference>
<feature type="binding site" evidence="13">
    <location>
        <position position="244"/>
    </location>
    <ligand>
        <name>Mg(2+)</name>
        <dbReference type="ChEBI" id="CHEBI:18420"/>
    </ligand>
</feature>
<evidence type="ECO:0000259" key="15">
    <source>
        <dbReference type="Pfam" id="PF09298"/>
    </source>
</evidence>
<dbReference type="RefSeq" id="WP_030428007.1">
    <property type="nucleotide sequence ID" value="NZ_JOEF01000003.1"/>
</dbReference>
<dbReference type="NCBIfam" id="TIGR01266">
    <property type="entry name" value="fum_ac_acetase"/>
    <property type="match status" value="1"/>
</dbReference>
<keyword evidence="6 16" id="KW-0378">Hydrolase</keyword>
<evidence type="ECO:0000313" key="17">
    <source>
        <dbReference type="Proteomes" id="UP000183376"/>
    </source>
</evidence>
<dbReference type="eggNOG" id="COG0179">
    <property type="taxonomic scope" value="Bacteria"/>
</dbReference>
<evidence type="ECO:0000256" key="2">
    <source>
        <dbReference type="ARBA" id="ARBA00001946"/>
    </source>
</evidence>
<evidence type="ECO:0000256" key="3">
    <source>
        <dbReference type="ARBA" id="ARBA00004782"/>
    </source>
</evidence>
<dbReference type="OrthoDB" id="3766879at2"/>
<dbReference type="Gene3D" id="2.30.30.230">
    <property type="entry name" value="Fumarylacetoacetase, N-terminal domain"/>
    <property type="match status" value="1"/>
</dbReference>
<evidence type="ECO:0000256" key="12">
    <source>
        <dbReference type="PIRSR" id="PIRSR605959-2"/>
    </source>
</evidence>
<evidence type="ECO:0000256" key="13">
    <source>
        <dbReference type="PIRSR" id="PIRSR605959-3"/>
    </source>
</evidence>